<reference evidence="10 11" key="1">
    <citation type="submission" date="2019-07" db="EMBL/GenBank/DDBJ databases">
        <title>Whole genome shotgun sequence of Brevifollis gellanilyticus NBRC 108608.</title>
        <authorList>
            <person name="Hosoyama A."/>
            <person name="Uohara A."/>
            <person name="Ohji S."/>
            <person name="Ichikawa N."/>
        </authorList>
    </citation>
    <scope>NUCLEOTIDE SEQUENCE [LARGE SCALE GENOMIC DNA]</scope>
    <source>
        <strain evidence="10 11">NBRC 108608</strain>
    </source>
</reference>
<dbReference type="AlphaFoldDB" id="A0A512MAX1"/>
<feature type="binding site" evidence="7">
    <location>
        <position position="71"/>
    </location>
    <ligand>
        <name>tRNA</name>
        <dbReference type="ChEBI" id="CHEBI:17843"/>
    </ligand>
</feature>
<dbReference type="PANTHER" id="PTHR17224:SF1">
    <property type="entry name" value="PEPTIDYL-TRNA HYDROLASE"/>
    <property type="match status" value="1"/>
</dbReference>
<dbReference type="NCBIfam" id="TIGR00447">
    <property type="entry name" value="pth"/>
    <property type="match status" value="1"/>
</dbReference>
<dbReference type="CDD" id="cd00462">
    <property type="entry name" value="PTH"/>
    <property type="match status" value="1"/>
</dbReference>
<dbReference type="Pfam" id="PF01195">
    <property type="entry name" value="Pept_tRNA_hydro"/>
    <property type="match status" value="1"/>
</dbReference>
<dbReference type="GO" id="GO:0005737">
    <property type="term" value="C:cytoplasm"/>
    <property type="evidence" value="ECO:0007669"/>
    <property type="project" value="UniProtKB-SubCell"/>
</dbReference>
<evidence type="ECO:0000256" key="4">
    <source>
        <dbReference type="ARBA" id="ARBA00022884"/>
    </source>
</evidence>
<dbReference type="InterPro" id="IPR001328">
    <property type="entry name" value="Pept_tRNA_hydro"/>
</dbReference>
<dbReference type="GO" id="GO:0072344">
    <property type="term" value="P:rescue of stalled ribosome"/>
    <property type="evidence" value="ECO:0007669"/>
    <property type="project" value="UniProtKB-UniRule"/>
</dbReference>
<evidence type="ECO:0000256" key="9">
    <source>
        <dbReference type="RuleBase" id="RU004320"/>
    </source>
</evidence>
<dbReference type="HAMAP" id="MF_00083">
    <property type="entry name" value="Pept_tRNA_hydro_bact"/>
    <property type="match status" value="1"/>
</dbReference>
<evidence type="ECO:0000256" key="1">
    <source>
        <dbReference type="ARBA" id="ARBA00013260"/>
    </source>
</evidence>
<protein>
    <recommendedName>
        <fullName evidence="6 7">Peptidyl-tRNA hydrolase</fullName>
        <shortName evidence="7">Pth</shortName>
        <ecNumber evidence="1 7">3.1.1.29</ecNumber>
    </recommendedName>
</protein>
<comment type="subunit">
    <text evidence="7">Monomer.</text>
</comment>
<dbReference type="SUPFAM" id="SSF53178">
    <property type="entry name" value="Peptidyl-tRNA hydrolase-like"/>
    <property type="match status" value="1"/>
</dbReference>
<dbReference type="GO" id="GO:0006515">
    <property type="term" value="P:protein quality control for misfolded or incompletely synthesized proteins"/>
    <property type="evidence" value="ECO:0007669"/>
    <property type="project" value="UniProtKB-UniRule"/>
</dbReference>
<feature type="binding site" evidence="7">
    <location>
        <position position="117"/>
    </location>
    <ligand>
        <name>tRNA</name>
        <dbReference type="ChEBI" id="CHEBI:17843"/>
    </ligand>
</feature>
<evidence type="ECO:0000256" key="6">
    <source>
        <dbReference type="ARBA" id="ARBA00050038"/>
    </source>
</evidence>
<dbReference type="OrthoDB" id="9800507at2"/>
<keyword evidence="11" id="KW-1185">Reference proteome</keyword>
<evidence type="ECO:0000256" key="7">
    <source>
        <dbReference type="HAMAP-Rule" id="MF_00083"/>
    </source>
</evidence>
<dbReference type="FunFam" id="3.40.50.1470:FF:000001">
    <property type="entry name" value="Peptidyl-tRNA hydrolase"/>
    <property type="match status" value="1"/>
</dbReference>
<sequence length="198" mass="21357">MSDAGGVIPKLIVGLGNPGLEYRDTRHNIGFMVVDELARRFGVSFTEEKRWHGLVAKIAGAWLLKPQTYMNDSGRSARAVGQFYKVTPAETLAVYDDVDLPLGRVRMRLAGSAGGHNGIKSMIASLGTDAFPRLKLGIAAESGRPAGDRLVGHVLGKFREEELPTLNLIVQTAADALINALQTGLDAAMNRFNRTLSL</sequence>
<organism evidence="10 11">
    <name type="scientific">Brevifollis gellanilyticus</name>
    <dbReference type="NCBI Taxonomy" id="748831"/>
    <lineage>
        <taxon>Bacteria</taxon>
        <taxon>Pseudomonadati</taxon>
        <taxon>Verrucomicrobiota</taxon>
        <taxon>Verrucomicrobiia</taxon>
        <taxon>Verrucomicrobiales</taxon>
        <taxon>Verrucomicrobiaceae</taxon>
    </lineage>
</organism>
<accession>A0A512MAX1</accession>
<name>A0A512MAX1_9BACT</name>
<feature type="site" description="Discriminates between blocked and unblocked aminoacyl-tRNA" evidence="7">
    <location>
        <position position="17"/>
    </location>
</feature>
<dbReference type="Proteomes" id="UP000321577">
    <property type="component" value="Unassembled WGS sequence"/>
</dbReference>
<dbReference type="Gene3D" id="3.40.50.1470">
    <property type="entry name" value="Peptidyl-tRNA hydrolase"/>
    <property type="match status" value="1"/>
</dbReference>
<comment type="function">
    <text evidence="7">Hydrolyzes ribosome-free peptidyl-tRNAs (with 1 or more amino acids incorporated), which drop off the ribosome during protein synthesis, or as a result of ribosome stalling.</text>
</comment>
<keyword evidence="2 7" id="KW-0820">tRNA-binding</keyword>
<feature type="site" description="Stabilizes the basic form of H active site to accept a proton" evidence="7">
    <location>
        <position position="96"/>
    </location>
</feature>
<evidence type="ECO:0000313" key="10">
    <source>
        <dbReference type="EMBL" id="GEP43868.1"/>
    </source>
</evidence>
<feature type="active site" description="Proton acceptor" evidence="7">
    <location>
        <position position="27"/>
    </location>
</feature>
<comment type="function">
    <text evidence="7">Catalyzes the release of premature peptidyl moieties from peptidyl-tRNA molecules trapped in stalled 50S ribosomal subunits, and thus maintains levels of free tRNAs and 50S ribosomes.</text>
</comment>
<dbReference type="InterPro" id="IPR036416">
    <property type="entry name" value="Pept_tRNA_hydro_sf"/>
</dbReference>
<evidence type="ECO:0000256" key="3">
    <source>
        <dbReference type="ARBA" id="ARBA00022801"/>
    </source>
</evidence>
<evidence type="ECO:0000256" key="8">
    <source>
        <dbReference type="RuleBase" id="RU000673"/>
    </source>
</evidence>
<dbReference type="InterPro" id="IPR018171">
    <property type="entry name" value="Pept_tRNA_hydro_CS"/>
</dbReference>
<comment type="similarity">
    <text evidence="5 7 9">Belongs to the PTH family.</text>
</comment>
<dbReference type="EC" id="3.1.1.29" evidence="1 7"/>
<keyword evidence="4 7" id="KW-0694">RNA-binding</keyword>
<proteinExistence type="inferred from homology"/>
<dbReference type="EMBL" id="BKAG01000022">
    <property type="protein sequence ID" value="GEP43868.1"/>
    <property type="molecule type" value="Genomic_DNA"/>
</dbReference>
<comment type="catalytic activity">
    <reaction evidence="7 8">
        <text>an N-acyl-L-alpha-aminoacyl-tRNA + H2O = an N-acyl-L-amino acid + a tRNA + H(+)</text>
        <dbReference type="Rhea" id="RHEA:54448"/>
        <dbReference type="Rhea" id="RHEA-COMP:10123"/>
        <dbReference type="Rhea" id="RHEA-COMP:13883"/>
        <dbReference type="ChEBI" id="CHEBI:15377"/>
        <dbReference type="ChEBI" id="CHEBI:15378"/>
        <dbReference type="ChEBI" id="CHEBI:59874"/>
        <dbReference type="ChEBI" id="CHEBI:78442"/>
        <dbReference type="ChEBI" id="CHEBI:138191"/>
        <dbReference type="EC" id="3.1.1.29"/>
    </reaction>
</comment>
<keyword evidence="3 7" id="KW-0378">Hydrolase</keyword>
<feature type="binding site" evidence="7">
    <location>
        <position position="22"/>
    </location>
    <ligand>
        <name>tRNA</name>
        <dbReference type="ChEBI" id="CHEBI:17843"/>
    </ligand>
</feature>
<dbReference type="PANTHER" id="PTHR17224">
    <property type="entry name" value="PEPTIDYL-TRNA HYDROLASE"/>
    <property type="match status" value="1"/>
</dbReference>
<comment type="caution">
    <text evidence="10">The sequence shown here is derived from an EMBL/GenBank/DDBJ whole genome shotgun (WGS) entry which is preliminary data.</text>
</comment>
<gene>
    <name evidence="7 10" type="primary">pth</name>
    <name evidence="10" type="ORF">BGE01nite_31590</name>
</gene>
<evidence type="ECO:0000256" key="2">
    <source>
        <dbReference type="ARBA" id="ARBA00022555"/>
    </source>
</evidence>
<dbReference type="GO" id="GO:0000049">
    <property type="term" value="F:tRNA binding"/>
    <property type="evidence" value="ECO:0007669"/>
    <property type="project" value="UniProtKB-UniRule"/>
</dbReference>
<dbReference type="PROSITE" id="PS01195">
    <property type="entry name" value="PEPT_TRNA_HYDROL_1"/>
    <property type="match status" value="1"/>
</dbReference>
<feature type="binding site" evidence="7">
    <location>
        <position position="69"/>
    </location>
    <ligand>
        <name>tRNA</name>
        <dbReference type="ChEBI" id="CHEBI:17843"/>
    </ligand>
</feature>
<dbReference type="RefSeq" id="WP_146851431.1">
    <property type="nucleotide sequence ID" value="NZ_BKAG01000022.1"/>
</dbReference>
<keyword evidence="7" id="KW-0963">Cytoplasm</keyword>
<evidence type="ECO:0000313" key="11">
    <source>
        <dbReference type="Proteomes" id="UP000321577"/>
    </source>
</evidence>
<dbReference type="GO" id="GO:0004045">
    <property type="term" value="F:peptidyl-tRNA hydrolase activity"/>
    <property type="evidence" value="ECO:0007669"/>
    <property type="project" value="UniProtKB-UniRule"/>
</dbReference>
<evidence type="ECO:0000256" key="5">
    <source>
        <dbReference type="ARBA" id="ARBA00038063"/>
    </source>
</evidence>
<comment type="subcellular location">
    <subcellularLocation>
        <location evidence="7">Cytoplasm</location>
    </subcellularLocation>
</comment>
<dbReference type="PROSITE" id="PS01196">
    <property type="entry name" value="PEPT_TRNA_HYDROL_2"/>
    <property type="match status" value="1"/>
</dbReference>